<protein>
    <submittedName>
        <fullName evidence="1">Uncharacterized protein</fullName>
    </submittedName>
</protein>
<reference evidence="2" key="1">
    <citation type="submission" date="2016-10" db="EMBL/GenBank/DDBJ databases">
        <authorList>
            <person name="Varghese N."/>
            <person name="Submissions S."/>
        </authorList>
    </citation>
    <scope>NUCLEOTIDE SEQUENCE [LARGE SCALE GENOMIC DNA]</scope>
    <source>
        <strain evidence="2">DSM 17724</strain>
    </source>
</reference>
<dbReference type="EMBL" id="FOIU01000001">
    <property type="protein sequence ID" value="SEW23188.1"/>
    <property type="molecule type" value="Genomic_DNA"/>
</dbReference>
<evidence type="ECO:0000313" key="2">
    <source>
        <dbReference type="Proteomes" id="UP000199469"/>
    </source>
</evidence>
<name>A0A1I0Q8A4_9FLAO</name>
<dbReference type="STRING" id="356305.SAMN05421841_1734"/>
<evidence type="ECO:0000313" key="1">
    <source>
        <dbReference type="EMBL" id="SEW23188.1"/>
    </source>
</evidence>
<accession>A0A1I0Q8A4</accession>
<proteinExistence type="predicted"/>
<dbReference type="AlphaFoldDB" id="A0A1I0Q8A4"/>
<sequence length="48" mass="5605">MLLSNWILIVQLLNDQISFPVLDKISGRLYIQSQIYIKNDTIKNIKSL</sequence>
<keyword evidence="2" id="KW-1185">Reference proteome</keyword>
<gene>
    <name evidence="1" type="ORF">SAMN05421841_1734</name>
</gene>
<dbReference type="Proteomes" id="UP000199469">
    <property type="component" value="Unassembled WGS sequence"/>
</dbReference>
<organism evidence="1 2">
    <name type="scientific">Chryseobacterium wanjuense</name>
    <dbReference type="NCBI Taxonomy" id="356305"/>
    <lineage>
        <taxon>Bacteria</taxon>
        <taxon>Pseudomonadati</taxon>
        <taxon>Bacteroidota</taxon>
        <taxon>Flavobacteriia</taxon>
        <taxon>Flavobacteriales</taxon>
        <taxon>Weeksellaceae</taxon>
        <taxon>Chryseobacterium group</taxon>
        <taxon>Chryseobacterium</taxon>
    </lineage>
</organism>